<evidence type="ECO:0000313" key="6">
    <source>
        <dbReference type="Proteomes" id="UP000004828"/>
    </source>
</evidence>
<dbReference type="HOGENOM" id="CLU_136230_2_0_9"/>
<dbReference type="InterPro" id="IPR050399">
    <property type="entry name" value="HPr"/>
</dbReference>
<dbReference type="InterPro" id="IPR000032">
    <property type="entry name" value="HPr-like"/>
</dbReference>
<evidence type="ECO:0000256" key="2">
    <source>
        <dbReference type="ARBA" id="ARBA00022490"/>
    </source>
</evidence>
<keyword evidence="2" id="KW-0963">Cytoplasm</keyword>
<reference evidence="5 6" key="1">
    <citation type="submission" date="2009-08" db="EMBL/GenBank/DDBJ databases">
        <authorList>
            <person name="Weinstock G."/>
            <person name="Sodergren E."/>
            <person name="Clifton S."/>
            <person name="Fulton L."/>
            <person name="Fulton B."/>
            <person name="Courtney L."/>
            <person name="Fronick C."/>
            <person name="Harrison M."/>
            <person name="Strong C."/>
            <person name="Farmer C."/>
            <person name="Delahaunty K."/>
            <person name="Markovic C."/>
            <person name="Hall O."/>
            <person name="Minx P."/>
            <person name="Tomlinson C."/>
            <person name="Mitreva M."/>
            <person name="Nelson J."/>
            <person name="Hou S."/>
            <person name="Wollam A."/>
            <person name="Pepin K.H."/>
            <person name="Johnson M."/>
            <person name="Bhonagiri V."/>
            <person name="Nash W.E."/>
            <person name="Warren W."/>
            <person name="Chinwalla A."/>
            <person name="Mardis E.R."/>
            <person name="Wilson R.K."/>
        </authorList>
    </citation>
    <scope>NUCLEOTIDE SEQUENCE [LARGE SCALE GENOMIC DNA]</scope>
    <source>
        <strain evidence="5 6">L1-82</strain>
    </source>
</reference>
<accession>C7G5X5</accession>
<dbReference type="Pfam" id="PF00381">
    <property type="entry name" value="PTS-HPr"/>
    <property type="match status" value="1"/>
</dbReference>
<dbReference type="GO" id="GO:0009401">
    <property type="term" value="P:phosphoenolpyruvate-dependent sugar phosphotransferase system"/>
    <property type="evidence" value="ECO:0007669"/>
    <property type="project" value="UniProtKB-KW"/>
</dbReference>
<dbReference type="Gene3D" id="3.30.1340.10">
    <property type="entry name" value="HPr-like"/>
    <property type="match status" value="1"/>
</dbReference>
<dbReference type="NCBIfam" id="TIGR01003">
    <property type="entry name" value="PTS_HPr_family"/>
    <property type="match status" value="1"/>
</dbReference>
<evidence type="ECO:0000256" key="3">
    <source>
        <dbReference type="ARBA" id="ARBA00022683"/>
    </source>
</evidence>
<dbReference type="PANTHER" id="PTHR33705">
    <property type="entry name" value="PHOSPHOCARRIER PROTEIN HPR"/>
    <property type="match status" value="1"/>
</dbReference>
<dbReference type="PROSITE" id="PS51350">
    <property type="entry name" value="PTS_HPR_DOM"/>
    <property type="match status" value="1"/>
</dbReference>
<dbReference type="SUPFAM" id="SSF55594">
    <property type="entry name" value="HPr-like"/>
    <property type="match status" value="1"/>
</dbReference>
<organism evidence="5 6">
    <name type="scientific">Roseburia intestinalis L1-82</name>
    <dbReference type="NCBI Taxonomy" id="536231"/>
    <lineage>
        <taxon>Bacteria</taxon>
        <taxon>Bacillati</taxon>
        <taxon>Bacillota</taxon>
        <taxon>Clostridia</taxon>
        <taxon>Lachnospirales</taxon>
        <taxon>Lachnospiraceae</taxon>
        <taxon>Roseburia</taxon>
    </lineage>
</organism>
<evidence type="ECO:0000256" key="1">
    <source>
        <dbReference type="ARBA" id="ARBA00004496"/>
    </source>
</evidence>
<sequence>MCYVQRKEKIMKEFKYVITDKGGIHARPAGALVKEAAAFPCSITIAKDGKAADAKRIFGVMGLGVKCGEEITVCTDGENEEAASAAIEAFLKANL</sequence>
<dbReference type="PRINTS" id="PR00107">
    <property type="entry name" value="PHOSPHOCPHPR"/>
</dbReference>
<protein>
    <submittedName>
        <fullName evidence="5">Phosphocarrier, HPr family</fullName>
    </submittedName>
</protein>
<dbReference type="AlphaFoldDB" id="C7G5X5"/>
<dbReference type="EMBL" id="ABYJ02000009">
    <property type="protein sequence ID" value="EEV02857.1"/>
    <property type="molecule type" value="Genomic_DNA"/>
</dbReference>
<comment type="subcellular location">
    <subcellularLocation>
        <location evidence="1">Cytoplasm</location>
    </subcellularLocation>
</comment>
<evidence type="ECO:0000259" key="4">
    <source>
        <dbReference type="PROSITE" id="PS51350"/>
    </source>
</evidence>
<proteinExistence type="predicted"/>
<keyword evidence="3" id="KW-0598">Phosphotransferase system</keyword>
<gene>
    <name evidence="5" type="ORF">ROSINTL182_05284</name>
</gene>
<name>C7G5X5_9FIRM</name>
<comment type="caution">
    <text evidence="5">The sequence shown here is derived from an EMBL/GenBank/DDBJ whole genome shotgun (WGS) entry which is preliminary data.</text>
</comment>
<dbReference type="CDD" id="cd00367">
    <property type="entry name" value="PTS-HPr_like"/>
    <property type="match status" value="1"/>
</dbReference>
<feature type="domain" description="HPr" evidence="4">
    <location>
        <begin position="11"/>
        <end position="95"/>
    </location>
</feature>
<dbReference type="Proteomes" id="UP000004828">
    <property type="component" value="Unassembled WGS sequence"/>
</dbReference>
<evidence type="ECO:0000313" key="5">
    <source>
        <dbReference type="EMBL" id="EEV02857.1"/>
    </source>
</evidence>
<dbReference type="PANTHER" id="PTHR33705:SF2">
    <property type="entry name" value="PHOSPHOCARRIER PROTEIN NPR"/>
    <property type="match status" value="1"/>
</dbReference>
<dbReference type="InterPro" id="IPR035895">
    <property type="entry name" value="HPr-like_sf"/>
</dbReference>
<dbReference type="GO" id="GO:0005737">
    <property type="term" value="C:cytoplasm"/>
    <property type="evidence" value="ECO:0007669"/>
    <property type="project" value="UniProtKB-SubCell"/>
</dbReference>